<comment type="caution">
    <text evidence="1">The sequence shown here is derived from an EMBL/GenBank/DDBJ whole genome shotgun (WGS) entry which is preliminary data.</text>
</comment>
<gene>
    <name evidence="1" type="ORF">FH608_001540</name>
</gene>
<dbReference type="AlphaFoldDB" id="A0A5C4WUI7"/>
<evidence type="ECO:0000313" key="2">
    <source>
        <dbReference type="Proteomes" id="UP000312512"/>
    </source>
</evidence>
<reference evidence="1 2" key="1">
    <citation type="submission" date="2019-10" db="EMBL/GenBank/DDBJ databases">
        <title>Nonomuraea sp. nov., isolated from Phyllanthus amarus.</title>
        <authorList>
            <person name="Klykleung N."/>
            <person name="Tanasupawat S."/>
        </authorList>
    </citation>
    <scope>NUCLEOTIDE SEQUENCE [LARGE SCALE GENOMIC DNA]</scope>
    <source>
        <strain evidence="1 2">PA1-10</strain>
    </source>
</reference>
<protein>
    <submittedName>
        <fullName evidence="1">Uncharacterized protein</fullName>
    </submittedName>
</protein>
<accession>A0A5C4WUI7</accession>
<sequence>MLLPRRWTATAAIPAAATVCVLALLVLAGLISFGAAAATLAFLVALAALAYLAFSVRRLDGKAQRIDLRIRKHEAELARTTAALKTIETRLDQVARAVEDSAARRADDLGAILASLGEDRVNAMTRAREVEALRAEVRALARDSV</sequence>
<name>A0A5C4WUI7_9ACTN</name>
<proteinExistence type="predicted"/>
<dbReference type="EMBL" id="VDLX02000001">
    <property type="protein sequence ID" value="KAB8197274.1"/>
    <property type="molecule type" value="Genomic_DNA"/>
</dbReference>
<dbReference type="OrthoDB" id="3542131at2"/>
<organism evidence="1 2">
    <name type="scientific">Nonomuraea phyllanthi</name>
    <dbReference type="NCBI Taxonomy" id="2219224"/>
    <lineage>
        <taxon>Bacteria</taxon>
        <taxon>Bacillati</taxon>
        <taxon>Actinomycetota</taxon>
        <taxon>Actinomycetes</taxon>
        <taxon>Streptosporangiales</taxon>
        <taxon>Streptosporangiaceae</taxon>
        <taxon>Nonomuraea</taxon>
    </lineage>
</organism>
<dbReference type="RefSeq" id="WP_139627947.1">
    <property type="nucleotide sequence ID" value="NZ_VDLX02000001.1"/>
</dbReference>
<evidence type="ECO:0000313" key="1">
    <source>
        <dbReference type="EMBL" id="KAB8197274.1"/>
    </source>
</evidence>
<keyword evidence="2" id="KW-1185">Reference proteome</keyword>
<dbReference type="Proteomes" id="UP000312512">
    <property type="component" value="Unassembled WGS sequence"/>
</dbReference>